<dbReference type="InterPro" id="IPR027417">
    <property type="entry name" value="P-loop_NTPase"/>
</dbReference>
<keyword evidence="8" id="KW-1185">Reference proteome</keyword>
<keyword evidence="3" id="KW-0067">ATP-binding</keyword>
<organism evidence="7 8">
    <name type="scientific">Endomicrobium trichonymphae</name>
    <dbReference type="NCBI Taxonomy" id="1408204"/>
    <lineage>
        <taxon>Bacteria</taxon>
        <taxon>Pseudomonadati</taxon>
        <taxon>Elusimicrobiota</taxon>
        <taxon>Endomicrobiia</taxon>
        <taxon>Endomicrobiales</taxon>
        <taxon>Endomicrobiaceae</taxon>
        <taxon>Candidatus Endomicrobiellum</taxon>
    </lineage>
</organism>
<comment type="caution">
    <text evidence="7">The sequence shown here is derived from an EMBL/GenBank/DDBJ whole genome shotgun (WGS) entry which is preliminary data.</text>
</comment>
<dbReference type="PANTHER" id="PTHR42794:SF1">
    <property type="entry name" value="HEMIN IMPORT ATP-BINDING PROTEIN HMUV"/>
    <property type="match status" value="1"/>
</dbReference>
<evidence type="ECO:0000259" key="6">
    <source>
        <dbReference type="PROSITE" id="PS50893"/>
    </source>
</evidence>
<evidence type="ECO:0000256" key="1">
    <source>
        <dbReference type="ARBA" id="ARBA00022448"/>
    </source>
</evidence>
<dbReference type="GO" id="GO:0016887">
    <property type="term" value="F:ATP hydrolysis activity"/>
    <property type="evidence" value="ECO:0007669"/>
    <property type="project" value="InterPro"/>
</dbReference>
<gene>
    <name evidence="7" type="ORF">ATZ36_04400</name>
</gene>
<dbReference type="EMBL" id="LNVX01000335">
    <property type="protein sequence ID" value="OEG70451.1"/>
    <property type="molecule type" value="Genomic_DNA"/>
</dbReference>
<evidence type="ECO:0000313" key="8">
    <source>
        <dbReference type="Proteomes" id="UP000095237"/>
    </source>
</evidence>
<dbReference type="InterPro" id="IPR003439">
    <property type="entry name" value="ABC_transporter-like_ATP-bd"/>
</dbReference>
<dbReference type="Gene3D" id="3.40.50.300">
    <property type="entry name" value="P-loop containing nucleotide triphosphate hydrolases"/>
    <property type="match status" value="1"/>
</dbReference>
<dbReference type="GO" id="GO:0005524">
    <property type="term" value="F:ATP binding"/>
    <property type="evidence" value="ECO:0007669"/>
    <property type="project" value="UniProtKB-KW"/>
</dbReference>
<dbReference type="SMART" id="SM00382">
    <property type="entry name" value="AAA"/>
    <property type="match status" value="1"/>
</dbReference>
<dbReference type="FunFam" id="3.40.50.300:FF:000134">
    <property type="entry name" value="Iron-enterobactin ABC transporter ATP-binding protein"/>
    <property type="match status" value="1"/>
</dbReference>
<evidence type="ECO:0000256" key="2">
    <source>
        <dbReference type="ARBA" id="ARBA00022741"/>
    </source>
</evidence>
<dbReference type="Pfam" id="PF00005">
    <property type="entry name" value="ABC_tran"/>
    <property type="match status" value="1"/>
</dbReference>
<name>A0A1E5IJ58_ENDTX</name>
<dbReference type="PROSITE" id="PS50893">
    <property type="entry name" value="ABC_TRANSPORTER_2"/>
    <property type="match status" value="1"/>
</dbReference>
<reference evidence="7 8" key="1">
    <citation type="submission" date="2015-11" db="EMBL/GenBank/DDBJ databases">
        <title>Evidence for parallel genomic evolution in an endosymbiosis of termite gut flagellates.</title>
        <authorList>
            <person name="Zheng H."/>
        </authorList>
    </citation>
    <scope>NUCLEOTIDE SEQUENCE [LARGE SCALE GENOMIC DNA]</scope>
    <source>
        <strain evidence="7 8">CET450</strain>
    </source>
</reference>
<dbReference type="SUPFAM" id="SSF52540">
    <property type="entry name" value="P-loop containing nucleoside triphosphate hydrolases"/>
    <property type="match status" value="1"/>
</dbReference>
<sequence length="273" mass="30873">MIRIENVSAGYLNKEVLKNISCDIDKKDFFGIIGKNGAGKSTLLKVLCNLIKPYSGNVFIDDRNINSFSRKEFAKTISFLPQYIDTSLSFTVSEFIMFGRYPYMNMFKIPSDDDYAAIKKVMNFLHIKNFAEKNINELSGGEKQIVLIAQVLVQETDIVVFDEPTSHLDIGNQNDILEILKKLNEKCDKTVILTLHDLNAAGEFCSKLVLIENGSVCRQGTAEEVLNYRDIERVYNTTVVVKTNPISNRPYVIPVSKTGNRHTGFGLKKKNRI</sequence>
<feature type="domain" description="ABC transporter" evidence="6">
    <location>
        <begin position="2"/>
        <end position="238"/>
    </location>
</feature>
<keyword evidence="1" id="KW-0813">Transport</keyword>
<evidence type="ECO:0000256" key="4">
    <source>
        <dbReference type="ARBA" id="ARBA00022967"/>
    </source>
</evidence>
<dbReference type="PANTHER" id="PTHR42794">
    <property type="entry name" value="HEMIN IMPORT ATP-BINDING PROTEIN HMUV"/>
    <property type="match status" value="1"/>
</dbReference>
<comment type="function">
    <text evidence="5">Part of the ABC transporter complex HmuTUV involved in hemin import. Responsible for energy coupling to the transport system.</text>
</comment>
<protein>
    <recommendedName>
        <fullName evidence="6">ABC transporter domain-containing protein</fullName>
    </recommendedName>
</protein>
<proteinExistence type="predicted"/>
<accession>A0A1E5IJ58</accession>
<evidence type="ECO:0000256" key="3">
    <source>
        <dbReference type="ARBA" id="ARBA00022840"/>
    </source>
</evidence>
<dbReference type="AlphaFoldDB" id="A0A1E5IJ58"/>
<keyword evidence="2" id="KW-0547">Nucleotide-binding</keyword>
<evidence type="ECO:0000256" key="5">
    <source>
        <dbReference type="ARBA" id="ARBA00037066"/>
    </source>
</evidence>
<dbReference type="InterPro" id="IPR003593">
    <property type="entry name" value="AAA+_ATPase"/>
</dbReference>
<dbReference type="Proteomes" id="UP000095237">
    <property type="component" value="Unassembled WGS sequence"/>
</dbReference>
<evidence type="ECO:0000313" key="7">
    <source>
        <dbReference type="EMBL" id="OEG70451.1"/>
    </source>
</evidence>
<dbReference type="CDD" id="cd03214">
    <property type="entry name" value="ABC_Iron-Siderophores_B12_Hemin"/>
    <property type="match status" value="1"/>
</dbReference>
<keyword evidence="4" id="KW-1278">Translocase</keyword>